<dbReference type="eggNOG" id="KOG3752">
    <property type="taxonomic scope" value="Eukaryota"/>
</dbReference>
<keyword evidence="4" id="KW-0540">Nuclease</keyword>
<dbReference type="KEGG" id="yli:2906225"/>
<dbReference type="VEuPathDB" id="FungiDB:YALI1_A12756g"/>
<accession>A0A1H6Q9T4</accession>
<proteinExistence type="inferred from homology"/>
<dbReference type="RefSeq" id="XP_500019.2">
    <property type="nucleotide sequence ID" value="XM_500019.2"/>
</dbReference>
<evidence type="ECO:0000256" key="7">
    <source>
        <dbReference type="ARBA" id="ARBA00022801"/>
    </source>
</evidence>
<dbReference type="Gene3D" id="3.30.420.10">
    <property type="entry name" value="Ribonuclease H-like superfamily/Ribonuclease H"/>
    <property type="match status" value="1"/>
</dbReference>
<dbReference type="CDD" id="cd09280">
    <property type="entry name" value="RNase_HI_eukaryote_like"/>
    <property type="match status" value="1"/>
</dbReference>
<dbReference type="PANTHER" id="PTHR10642">
    <property type="entry name" value="RIBONUCLEASE H1"/>
    <property type="match status" value="1"/>
</dbReference>
<dbReference type="OrthoDB" id="407198at2759"/>
<dbReference type="EMBL" id="CP017553">
    <property type="protein sequence ID" value="AOW00573.1"/>
    <property type="molecule type" value="Genomic_DNA"/>
</dbReference>
<dbReference type="GO" id="GO:0046872">
    <property type="term" value="F:metal ion binding"/>
    <property type="evidence" value="ECO:0007669"/>
    <property type="project" value="UniProtKB-KW"/>
</dbReference>
<dbReference type="SUPFAM" id="SSF53098">
    <property type="entry name" value="Ribonuclease H-like"/>
    <property type="match status" value="1"/>
</dbReference>
<dbReference type="GO" id="GO:0043137">
    <property type="term" value="P:DNA replication, removal of RNA primer"/>
    <property type="evidence" value="ECO:0007669"/>
    <property type="project" value="TreeGrafter"/>
</dbReference>
<dbReference type="VEuPathDB" id="FungiDB:YALI0_A12683g"/>
<dbReference type="EC" id="3.1.26.4" evidence="3"/>
<keyword evidence="7" id="KW-0378">Hydrolase</keyword>
<organism evidence="9 10">
    <name type="scientific">Yarrowia lipolytica</name>
    <name type="common">Candida lipolytica</name>
    <dbReference type="NCBI Taxonomy" id="4952"/>
    <lineage>
        <taxon>Eukaryota</taxon>
        <taxon>Fungi</taxon>
        <taxon>Dikarya</taxon>
        <taxon>Ascomycota</taxon>
        <taxon>Saccharomycotina</taxon>
        <taxon>Dipodascomycetes</taxon>
        <taxon>Dipodascales</taxon>
        <taxon>Dipodascales incertae sedis</taxon>
        <taxon>Yarrowia</taxon>
    </lineage>
</organism>
<evidence type="ECO:0000259" key="8">
    <source>
        <dbReference type="PROSITE" id="PS50879"/>
    </source>
</evidence>
<gene>
    <name evidence="9" type="ORF">YALI1_A12756g</name>
</gene>
<name>A0A1H6Q9T4_YARLL</name>
<evidence type="ECO:0000313" key="10">
    <source>
        <dbReference type="Proteomes" id="UP000182444"/>
    </source>
</evidence>
<dbReference type="PANTHER" id="PTHR10642:SF26">
    <property type="entry name" value="RIBONUCLEASE H1"/>
    <property type="match status" value="1"/>
</dbReference>
<dbReference type="Proteomes" id="UP000182444">
    <property type="component" value="Chromosome 1A"/>
</dbReference>
<evidence type="ECO:0000256" key="5">
    <source>
        <dbReference type="ARBA" id="ARBA00022723"/>
    </source>
</evidence>
<comment type="similarity">
    <text evidence="2">Belongs to the RNase H family.</text>
</comment>
<dbReference type="GO" id="GO:0003676">
    <property type="term" value="F:nucleic acid binding"/>
    <property type="evidence" value="ECO:0007669"/>
    <property type="project" value="InterPro"/>
</dbReference>
<evidence type="ECO:0000256" key="1">
    <source>
        <dbReference type="ARBA" id="ARBA00000077"/>
    </source>
</evidence>
<evidence type="ECO:0000256" key="4">
    <source>
        <dbReference type="ARBA" id="ARBA00022722"/>
    </source>
</evidence>
<dbReference type="InterPro" id="IPR036397">
    <property type="entry name" value="RNaseH_sf"/>
</dbReference>
<dbReference type="InterPro" id="IPR002156">
    <property type="entry name" value="RNaseH_domain"/>
</dbReference>
<protein>
    <recommendedName>
        <fullName evidence="3">ribonuclease H</fullName>
        <ecNumber evidence="3">3.1.26.4</ecNumber>
    </recommendedName>
</protein>
<evidence type="ECO:0000256" key="6">
    <source>
        <dbReference type="ARBA" id="ARBA00022759"/>
    </source>
</evidence>
<evidence type="ECO:0000256" key="3">
    <source>
        <dbReference type="ARBA" id="ARBA00012180"/>
    </source>
</evidence>
<dbReference type="GO" id="GO:0004523">
    <property type="term" value="F:RNA-DNA hybrid ribonuclease activity"/>
    <property type="evidence" value="ECO:0007669"/>
    <property type="project" value="UniProtKB-EC"/>
</dbReference>
<dbReference type="InterPro" id="IPR050092">
    <property type="entry name" value="RNase_H"/>
</dbReference>
<feature type="domain" description="RNase H type-1" evidence="8">
    <location>
        <begin position="143"/>
        <end position="276"/>
    </location>
</feature>
<dbReference type="Pfam" id="PF00075">
    <property type="entry name" value="RNase_H"/>
    <property type="match status" value="1"/>
</dbReference>
<keyword evidence="6" id="KW-0255">Endonuclease</keyword>
<evidence type="ECO:0000256" key="2">
    <source>
        <dbReference type="ARBA" id="ARBA00005300"/>
    </source>
</evidence>
<dbReference type="InterPro" id="IPR012337">
    <property type="entry name" value="RNaseH-like_sf"/>
</dbReference>
<reference evidence="9 10" key="1">
    <citation type="journal article" date="2016" name="PLoS ONE">
        <title>Sequence Assembly of Yarrowia lipolytica Strain W29/CLIB89 Shows Transposable Element Diversity.</title>
        <authorList>
            <person name="Magnan C."/>
            <person name="Yu J."/>
            <person name="Chang I."/>
            <person name="Jahn E."/>
            <person name="Kanomata Y."/>
            <person name="Wu J."/>
            <person name="Zeller M."/>
            <person name="Oakes M."/>
            <person name="Baldi P."/>
            <person name="Sandmeyer S."/>
        </authorList>
    </citation>
    <scope>NUCLEOTIDE SEQUENCE [LARGE SCALE GENOMIC DNA]</scope>
    <source>
        <strain evidence="10">CLIB89(W29)</strain>
    </source>
</reference>
<keyword evidence="5" id="KW-0479">Metal-binding</keyword>
<comment type="catalytic activity">
    <reaction evidence="1">
        <text>Endonucleolytic cleavage to 5'-phosphomonoester.</text>
        <dbReference type="EC" id="3.1.26.4"/>
    </reaction>
</comment>
<dbReference type="GeneID" id="2906225"/>
<sequence length="276" mass="30968">MSDSPDFVRPQDVRLASLSHAQLLVQLEEKTRELAQVKEELASTKNLTRYEDLMKNFRSLSAETPEKIRITPTTAEPESTKLWYVFEDQVFDNWDMAVRGARSVESIVTVYSFSQAVNVIRQCGYDHYVPRYRQDSSYVNGAGQKLYRVYVDGAYARNGQGGPQAGVGVWFGRCNPMNVSEPLAGPIQTSQRAVLAAILKAYEAIATMNNGLQYEIYTESTYAIDCLTKWHQMWQNNGWVNSDGDPVSNKDLIESILAIKESGSCANVSLRVSRGI</sequence>
<dbReference type="PROSITE" id="PS50879">
    <property type="entry name" value="RNASE_H_1"/>
    <property type="match status" value="1"/>
</dbReference>
<evidence type="ECO:0000313" key="9">
    <source>
        <dbReference type="EMBL" id="AOW00573.1"/>
    </source>
</evidence>
<dbReference type="AlphaFoldDB" id="A0A1H6Q9T4"/>